<evidence type="ECO:0000313" key="3">
    <source>
        <dbReference type="Proteomes" id="UP001454036"/>
    </source>
</evidence>
<evidence type="ECO:0000256" key="1">
    <source>
        <dbReference type="SAM" id="MobiDB-lite"/>
    </source>
</evidence>
<name>A0AAV3RXI4_LITER</name>
<comment type="caution">
    <text evidence="2">The sequence shown here is derived from an EMBL/GenBank/DDBJ whole genome shotgun (WGS) entry which is preliminary data.</text>
</comment>
<sequence length="121" mass="13571">MGSLTNPRPSRSQRRLSPTFLTHDSLVSKRSPAELSHEELITSFSSLWDKVEMDYALLERDALRKERESLRAGRDEMLQTNDRLLGQLLEIQRQAQIMEAGLEGICTTEGLGELVRGSGGT</sequence>
<evidence type="ECO:0000313" key="2">
    <source>
        <dbReference type="EMBL" id="GAA0185027.1"/>
    </source>
</evidence>
<keyword evidence="3" id="KW-1185">Reference proteome</keyword>
<gene>
    <name evidence="2" type="ORF">LIER_32315</name>
</gene>
<protein>
    <submittedName>
        <fullName evidence="2">Uncharacterized protein</fullName>
    </submittedName>
</protein>
<proteinExistence type="predicted"/>
<accession>A0AAV3RXI4</accession>
<organism evidence="2 3">
    <name type="scientific">Lithospermum erythrorhizon</name>
    <name type="common">Purple gromwell</name>
    <name type="synonym">Lithospermum officinale var. erythrorhizon</name>
    <dbReference type="NCBI Taxonomy" id="34254"/>
    <lineage>
        <taxon>Eukaryota</taxon>
        <taxon>Viridiplantae</taxon>
        <taxon>Streptophyta</taxon>
        <taxon>Embryophyta</taxon>
        <taxon>Tracheophyta</taxon>
        <taxon>Spermatophyta</taxon>
        <taxon>Magnoliopsida</taxon>
        <taxon>eudicotyledons</taxon>
        <taxon>Gunneridae</taxon>
        <taxon>Pentapetalae</taxon>
        <taxon>asterids</taxon>
        <taxon>lamiids</taxon>
        <taxon>Boraginales</taxon>
        <taxon>Boraginaceae</taxon>
        <taxon>Boraginoideae</taxon>
        <taxon>Lithospermeae</taxon>
        <taxon>Lithospermum</taxon>
    </lineage>
</organism>
<feature type="region of interest" description="Disordered" evidence="1">
    <location>
        <begin position="1"/>
        <end position="23"/>
    </location>
</feature>
<dbReference type="EMBL" id="BAABME010012359">
    <property type="protein sequence ID" value="GAA0185027.1"/>
    <property type="molecule type" value="Genomic_DNA"/>
</dbReference>
<feature type="compositionally biased region" description="Low complexity" evidence="1">
    <location>
        <begin position="7"/>
        <end position="18"/>
    </location>
</feature>
<reference evidence="2 3" key="1">
    <citation type="submission" date="2024-01" db="EMBL/GenBank/DDBJ databases">
        <title>The complete chloroplast genome sequence of Lithospermum erythrorhizon: insights into the phylogenetic relationship among Boraginaceae species and the maternal lineages of purple gromwells.</title>
        <authorList>
            <person name="Okada T."/>
            <person name="Watanabe K."/>
        </authorList>
    </citation>
    <scope>NUCLEOTIDE SEQUENCE [LARGE SCALE GENOMIC DNA]</scope>
</reference>
<dbReference type="Proteomes" id="UP001454036">
    <property type="component" value="Unassembled WGS sequence"/>
</dbReference>
<dbReference type="AlphaFoldDB" id="A0AAV3RXI4"/>